<keyword evidence="2" id="KW-0288">FMN</keyword>
<evidence type="ECO:0000256" key="2">
    <source>
        <dbReference type="ARBA" id="ARBA00022643"/>
    </source>
</evidence>
<dbReference type="OrthoDB" id="140595at2"/>
<keyword evidence="1" id="KW-0285">Flavoprotein</keyword>
<dbReference type="InterPro" id="IPR009158">
    <property type="entry name" value="G3P_DH_GlpB_su"/>
</dbReference>
<dbReference type="Gene3D" id="3.40.50.720">
    <property type="entry name" value="NAD(P)-binding Rossmann-like Domain"/>
    <property type="match status" value="1"/>
</dbReference>
<reference evidence="7" key="2">
    <citation type="submission" date="2015-05" db="EMBL/GenBank/DDBJ databases">
        <title>Complete genome sequence of Corynebacterium uterequi DSM 45634, isolated from the uterus of a maiden mare.</title>
        <authorList>
            <person name="Ruckert C."/>
            <person name="Albersmeier A."/>
            <person name="Winkler A."/>
            <person name="Tauch A."/>
        </authorList>
    </citation>
    <scope>NUCLEOTIDE SEQUENCE [LARGE SCALE GENOMIC DNA]</scope>
    <source>
        <strain evidence="7">DSM 45634</strain>
    </source>
</reference>
<accession>A0A0G3HG41</accession>
<dbReference type="RefSeq" id="WP_047260060.1">
    <property type="nucleotide sequence ID" value="NZ_CP011546.1"/>
</dbReference>
<dbReference type="SUPFAM" id="SSF51905">
    <property type="entry name" value="FAD/NAD(P)-binding domain"/>
    <property type="match status" value="1"/>
</dbReference>
<gene>
    <name evidence="6" type="primary">glpB</name>
    <name evidence="6" type="ORF">CUTER_08615</name>
</gene>
<evidence type="ECO:0000256" key="3">
    <source>
        <dbReference type="ARBA" id="ARBA00023002"/>
    </source>
</evidence>
<dbReference type="InterPro" id="IPR003953">
    <property type="entry name" value="FAD-dep_OxRdtase_2_FAD-bd"/>
</dbReference>
<dbReference type="InterPro" id="IPR050315">
    <property type="entry name" value="FAD-oxidoreductase_2"/>
</dbReference>
<keyword evidence="7" id="KW-1185">Reference proteome</keyword>
<keyword evidence="3 6" id="KW-0560">Oxidoreductase</keyword>
<evidence type="ECO:0000256" key="4">
    <source>
        <dbReference type="SAM" id="SignalP"/>
    </source>
</evidence>
<name>A0A0G3HG41_9CORY</name>
<sequence length="412" mass="42468">MSRIIVIGAGLAGLSAALMAAERGHRVDVIAKGYGGTLLSHGSLDVYGWRADGTLVTDPFAEVDAAEPTHPYAAIGSANVRAGLSWLAEGPARPLGFDFADANRLVPTSVGAARPTYGVPASLRSSVLVDGASYVVVGLSVFKDLPASLVADNLARSPHVSVTVRSEVIDVAARGGERDATATTLARMWDDHAEELVTALSSVGRGEEILLVPAALGLDPATAPAIARRVGRGVGEVLVPPPAIGGRRLHDLLVNACRAARVDIHLNARAVGAVVDGDAITAVRVQRAGRVTASRVDAVIHAPGGFESGGLARDSYGVITEPVFHLPIAIPGGKDPAELSSLEEILRCGVRVDERMRPVGADGAHVYRNLHAAGDVLGGALPFSELSGEGICLGAAWAAVTAISENEELTHE</sequence>
<proteinExistence type="predicted"/>
<keyword evidence="4" id="KW-0732">Signal</keyword>
<dbReference type="PATRIC" id="fig|1072256.5.peg.1699"/>
<feature type="chain" id="PRO_5038354260" evidence="4">
    <location>
        <begin position="21"/>
        <end position="412"/>
    </location>
</feature>
<evidence type="ECO:0000259" key="5">
    <source>
        <dbReference type="Pfam" id="PF00890"/>
    </source>
</evidence>
<dbReference type="Gene3D" id="3.50.50.60">
    <property type="entry name" value="FAD/NAD(P)-binding domain"/>
    <property type="match status" value="1"/>
</dbReference>
<dbReference type="STRING" id="1072256.CUTER_08615"/>
<dbReference type="GO" id="GO:0004368">
    <property type="term" value="F:glycerol-3-phosphate dehydrogenase (quinone) activity"/>
    <property type="evidence" value="ECO:0007669"/>
    <property type="project" value="UniProtKB-EC"/>
</dbReference>
<dbReference type="PANTHER" id="PTHR43400">
    <property type="entry name" value="FUMARATE REDUCTASE"/>
    <property type="match status" value="1"/>
</dbReference>
<dbReference type="NCBIfam" id="NF003724">
    <property type="entry name" value="PRK05329.2-3"/>
    <property type="match status" value="1"/>
</dbReference>
<feature type="signal peptide" evidence="4">
    <location>
        <begin position="1"/>
        <end position="20"/>
    </location>
</feature>
<reference evidence="6 7" key="1">
    <citation type="journal article" date="2015" name="Genome Announc.">
        <title>Virulence Factor Genes Detected in the Complete Genome Sequence of Corynebacterium uterequi DSM 45634, Isolated from the Uterus of a Maiden Mare.</title>
        <authorList>
            <person name="Ruckert C."/>
            <person name="Kriete M."/>
            <person name="Jaenicke S."/>
            <person name="Winkler A."/>
            <person name="Tauch A."/>
        </authorList>
    </citation>
    <scope>NUCLEOTIDE SEQUENCE [LARGE SCALE GENOMIC DNA]</scope>
    <source>
        <strain evidence="6 7">DSM 45634</strain>
    </source>
</reference>
<evidence type="ECO:0000313" key="6">
    <source>
        <dbReference type="EMBL" id="AKK11705.1"/>
    </source>
</evidence>
<dbReference type="PIRSF" id="PIRSF000141">
    <property type="entry name" value="Anaerobic_G3P_dh"/>
    <property type="match status" value="1"/>
</dbReference>
<organism evidence="6 7">
    <name type="scientific">Corynebacterium uterequi</name>
    <dbReference type="NCBI Taxonomy" id="1072256"/>
    <lineage>
        <taxon>Bacteria</taxon>
        <taxon>Bacillati</taxon>
        <taxon>Actinomycetota</taxon>
        <taxon>Actinomycetes</taxon>
        <taxon>Mycobacteriales</taxon>
        <taxon>Corynebacteriaceae</taxon>
        <taxon>Corynebacterium</taxon>
    </lineage>
</organism>
<dbReference type="EC" id="1.1.5.3" evidence="6"/>
<evidence type="ECO:0000256" key="1">
    <source>
        <dbReference type="ARBA" id="ARBA00022630"/>
    </source>
</evidence>
<feature type="domain" description="FAD-dependent oxidoreductase 2 FAD-binding" evidence="5">
    <location>
        <begin position="4"/>
        <end position="390"/>
    </location>
</feature>
<dbReference type="KEGG" id="cut:CUTER_08615"/>
<dbReference type="PRINTS" id="PR00411">
    <property type="entry name" value="PNDRDTASEI"/>
</dbReference>
<evidence type="ECO:0000313" key="7">
    <source>
        <dbReference type="Proteomes" id="UP000035548"/>
    </source>
</evidence>
<dbReference type="GO" id="GO:0009331">
    <property type="term" value="C:glycerol-3-phosphate dehydrogenase (FAD) complex"/>
    <property type="evidence" value="ECO:0007669"/>
    <property type="project" value="InterPro"/>
</dbReference>
<dbReference type="Proteomes" id="UP000035548">
    <property type="component" value="Chromosome"/>
</dbReference>
<dbReference type="AlphaFoldDB" id="A0A0G3HG41"/>
<dbReference type="EMBL" id="CP011546">
    <property type="protein sequence ID" value="AKK11705.1"/>
    <property type="molecule type" value="Genomic_DNA"/>
</dbReference>
<protein>
    <submittedName>
        <fullName evidence="6">Anaerobic glycerol-3-phosphate dehydrogenase</fullName>
        <ecNumber evidence="6">1.1.5.3</ecNumber>
    </submittedName>
</protein>
<dbReference type="Pfam" id="PF00890">
    <property type="entry name" value="FAD_binding_2"/>
    <property type="match status" value="1"/>
</dbReference>
<dbReference type="InterPro" id="IPR036188">
    <property type="entry name" value="FAD/NAD-bd_sf"/>
</dbReference>